<dbReference type="AlphaFoldDB" id="A0A3S1CNN1"/>
<sequence>MRKFDCLKLVTKNNIPNAKKNGKRITSKAILLNWMCQGFIANNRAASKPSFGVKSSLTK</sequence>
<evidence type="ECO:0000313" key="2">
    <source>
        <dbReference type="Proteomes" id="UP000276103"/>
    </source>
</evidence>
<proteinExistence type="predicted"/>
<dbReference type="Proteomes" id="UP000276103">
    <property type="component" value="Unassembled WGS sequence"/>
</dbReference>
<comment type="caution">
    <text evidence="1">The sequence shown here is derived from an EMBL/GenBank/DDBJ whole genome shotgun (WGS) entry which is preliminary data.</text>
</comment>
<name>A0A3S1CNN1_ANAVA</name>
<accession>A0A3S1CNN1</accession>
<protein>
    <submittedName>
        <fullName evidence="1">Uncharacterized protein</fullName>
    </submittedName>
</protein>
<keyword evidence="2" id="KW-1185">Reference proteome</keyword>
<reference evidence="1 2" key="1">
    <citation type="journal article" date="2019" name="Genome Biol. Evol.">
        <title>Day and night: Metabolic profiles and evolutionary relationships of six axenic non-marine cyanobacteria.</title>
        <authorList>
            <person name="Will S.E."/>
            <person name="Henke P."/>
            <person name="Boedeker C."/>
            <person name="Huang S."/>
            <person name="Brinkmann H."/>
            <person name="Rohde M."/>
            <person name="Jarek M."/>
            <person name="Friedl T."/>
            <person name="Seufert S."/>
            <person name="Schumacher M."/>
            <person name="Overmann J."/>
            <person name="Neumann-Schaal M."/>
            <person name="Petersen J."/>
        </authorList>
    </citation>
    <scope>NUCLEOTIDE SEQUENCE [LARGE SCALE GENOMIC DNA]</scope>
    <source>
        <strain evidence="1 2">SAG 1403-4b</strain>
    </source>
</reference>
<evidence type="ECO:0000313" key="1">
    <source>
        <dbReference type="EMBL" id="RUS95664.1"/>
    </source>
</evidence>
<gene>
    <name evidence="1" type="ORF">DSM107003_28400</name>
</gene>
<organism evidence="1 2">
    <name type="scientific">Trichormus variabilis SAG 1403-4b</name>
    <dbReference type="NCBI Taxonomy" id="447716"/>
    <lineage>
        <taxon>Bacteria</taxon>
        <taxon>Bacillati</taxon>
        <taxon>Cyanobacteriota</taxon>
        <taxon>Cyanophyceae</taxon>
        <taxon>Nostocales</taxon>
        <taxon>Nostocaceae</taxon>
        <taxon>Trichormus</taxon>
    </lineage>
</organism>
<dbReference type="EMBL" id="RSCM01000009">
    <property type="protein sequence ID" value="RUS95664.1"/>
    <property type="molecule type" value="Genomic_DNA"/>
</dbReference>